<feature type="transmembrane region" description="Helical" evidence="1">
    <location>
        <begin position="16"/>
        <end position="40"/>
    </location>
</feature>
<keyword evidence="1" id="KW-0812">Transmembrane</keyword>
<sequence length="598" mass="65668">MDTYQYRLDSANTRRWCLFGLIISWFVAIGSLLAGAISLYVEIRDGSSPHIAMSHTWREIVPLVLNILVTLLNDSMGYIHTCTLRWSLQREGKLEFNSNLRLLTASKFSRPNGTFANFVHMLGIVLAYGSTSLIFLSMNPGLARVLGKDYDSSDTTGVHMNAVALLTLGSGFLLQATISNWALVATTIPTWSSNPLDVVRACCLDEHSGHRVEPRIGRCMMGVHLAKEDARALRPVPKQRPMITAHGRIRWIIFLLCLLPILSGIWGGGLQAYIMKGHQNAVFGRSWSLLPTFTGKTDSNCSTSQCTDGTSVVNLGWSTSNGAVGTTGGVFLITAFQSVVTLSLHCAELIVNLSRDEKIFRELIGPKGTNGRYNSVTAAMSSWQTLFLFALKAGVHWMFGLAINLQFHLGVNMHAPQVFYLAGFTLVTAVFGLSLSLGRPKGLLPPSYGHLQTIADIVDEWSDSGCMFWGEKRRGNPGYTGSSTDRLDPPKENMFYGGHLRHPAHLRNSMRARVVSNGAPTELGRVGPMPSPFVGYPPLPAPLPAPPYGQHPYSEWAHMQNQHRPSQNSLNSAYSGYSGYSGYSNHSYDPFLPRNGGY</sequence>
<keyword evidence="1" id="KW-1133">Transmembrane helix</keyword>
<evidence type="ECO:0000313" key="2">
    <source>
        <dbReference type="EMBL" id="KAK0704813.1"/>
    </source>
</evidence>
<dbReference type="AlphaFoldDB" id="A0AA39ZW76"/>
<gene>
    <name evidence="2" type="ORF">B0H67DRAFT_603847</name>
</gene>
<feature type="transmembrane region" description="Helical" evidence="1">
    <location>
        <begin position="419"/>
        <end position="438"/>
    </location>
</feature>
<dbReference type="Proteomes" id="UP001172102">
    <property type="component" value="Unassembled WGS sequence"/>
</dbReference>
<accession>A0AA39ZW76</accession>
<evidence type="ECO:0000313" key="3">
    <source>
        <dbReference type="Proteomes" id="UP001172102"/>
    </source>
</evidence>
<name>A0AA39ZW76_9PEZI</name>
<comment type="caution">
    <text evidence="2">The sequence shown here is derived from an EMBL/GenBank/DDBJ whole genome shotgun (WGS) entry which is preliminary data.</text>
</comment>
<feature type="transmembrane region" description="Helical" evidence="1">
    <location>
        <begin position="115"/>
        <end position="138"/>
    </location>
</feature>
<organism evidence="2 3">
    <name type="scientific">Lasiosphaeris hirsuta</name>
    <dbReference type="NCBI Taxonomy" id="260670"/>
    <lineage>
        <taxon>Eukaryota</taxon>
        <taxon>Fungi</taxon>
        <taxon>Dikarya</taxon>
        <taxon>Ascomycota</taxon>
        <taxon>Pezizomycotina</taxon>
        <taxon>Sordariomycetes</taxon>
        <taxon>Sordariomycetidae</taxon>
        <taxon>Sordariales</taxon>
        <taxon>Lasiosphaeriaceae</taxon>
        <taxon>Lasiosphaeris</taxon>
    </lineage>
</organism>
<evidence type="ECO:0000256" key="1">
    <source>
        <dbReference type="SAM" id="Phobius"/>
    </source>
</evidence>
<keyword evidence="3" id="KW-1185">Reference proteome</keyword>
<keyword evidence="1" id="KW-0472">Membrane</keyword>
<proteinExistence type="predicted"/>
<feature type="transmembrane region" description="Helical" evidence="1">
    <location>
        <begin position="158"/>
        <end position="183"/>
    </location>
</feature>
<dbReference type="EMBL" id="JAUKUA010000007">
    <property type="protein sequence ID" value="KAK0704813.1"/>
    <property type="molecule type" value="Genomic_DNA"/>
</dbReference>
<feature type="transmembrane region" description="Helical" evidence="1">
    <location>
        <begin position="251"/>
        <end position="274"/>
    </location>
</feature>
<protein>
    <submittedName>
        <fullName evidence="2">Uncharacterized protein</fullName>
    </submittedName>
</protein>
<reference evidence="2" key="1">
    <citation type="submission" date="2023-06" db="EMBL/GenBank/DDBJ databases">
        <title>Genome-scale phylogeny and comparative genomics of the fungal order Sordariales.</title>
        <authorList>
            <consortium name="Lawrence Berkeley National Laboratory"/>
            <person name="Hensen N."/>
            <person name="Bonometti L."/>
            <person name="Westerberg I."/>
            <person name="Brannstrom I.O."/>
            <person name="Guillou S."/>
            <person name="Cros-Aarteil S."/>
            <person name="Calhoun S."/>
            <person name="Haridas S."/>
            <person name="Kuo A."/>
            <person name="Mondo S."/>
            <person name="Pangilinan J."/>
            <person name="Riley R."/>
            <person name="Labutti K."/>
            <person name="Andreopoulos B."/>
            <person name="Lipzen A."/>
            <person name="Chen C."/>
            <person name="Yanf M."/>
            <person name="Daum C."/>
            <person name="Ng V."/>
            <person name="Clum A."/>
            <person name="Steindorff A."/>
            <person name="Ohm R."/>
            <person name="Martin F."/>
            <person name="Silar P."/>
            <person name="Natvig D."/>
            <person name="Lalanne C."/>
            <person name="Gautier V."/>
            <person name="Ament-Velasquez S.L."/>
            <person name="Kruys A."/>
            <person name="Hutchinson M.I."/>
            <person name="Powell A.J."/>
            <person name="Barry K."/>
            <person name="Miller A.N."/>
            <person name="Grigoriev I.V."/>
            <person name="Debuchy R."/>
            <person name="Gladieux P."/>
            <person name="Thoren M.H."/>
            <person name="Johannesson H."/>
        </authorList>
    </citation>
    <scope>NUCLEOTIDE SEQUENCE</scope>
    <source>
        <strain evidence="2">SMH4607-1</strain>
    </source>
</reference>
<feature type="transmembrane region" description="Helical" evidence="1">
    <location>
        <begin position="60"/>
        <end position="80"/>
    </location>
</feature>
<feature type="transmembrane region" description="Helical" evidence="1">
    <location>
        <begin position="386"/>
        <end position="407"/>
    </location>
</feature>